<evidence type="ECO:0000256" key="1">
    <source>
        <dbReference type="SAM" id="MobiDB-lite"/>
    </source>
</evidence>
<feature type="compositionally biased region" description="Basic and acidic residues" evidence="1">
    <location>
        <begin position="1"/>
        <end position="13"/>
    </location>
</feature>
<protein>
    <submittedName>
        <fullName evidence="2">Uncharacterized protein</fullName>
    </submittedName>
</protein>
<accession>S8EVU1</accession>
<evidence type="ECO:0000313" key="3">
    <source>
        <dbReference type="Proteomes" id="UP000015241"/>
    </source>
</evidence>
<dbReference type="InParanoid" id="S8EVU1"/>
<sequence length="54" mass="5945">MHAQDLERDRKDGISFPPKPPSKELLSQIIHGFAREVDPLVHSESGCAVCGMLT</sequence>
<dbReference type="HOGENOM" id="CLU_2910269_0_0_1"/>
<reference evidence="2 3" key="1">
    <citation type="journal article" date="2012" name="Science">
        <title>The Paleozoic origin of enzymatic lignin decomposition reconstructed from 31 fungal genomes.</title>
        <authorList>
            <person name="Floudas D."/>
            <person name="Binder M."/>
            <person name="Riley R."/>
            <person name="Barry K."/>
            <person name="Blanchette R.A."/>
            <person name="Henrissat B."/>
            <person name="Martinez A.T."/>
            <person name="Otillar R."/>
            <person name="Spatafora J.W."/>
            <person name="Yadav J.S."/>
            <person name="Aerts A."/>
            <person name="Benoit I."/>
            <person name="Boyd A."/>
            <person name="Carlson A."/>
            <person name="Copeland A."/>
            <person name="Coutinho P.M."/>
            <person name="de Vries R.P."/>
            <person name="Ferreira P."/>
            <person name="Findley K."/>
            <person name="Foster B."/>
            <person name="Gaskell J."/>
            <person name="Glotzer D."/>
            <person name="Gorecki P."/>
            <person name="Heitman J."/>
            <person name="Hesse C."/>
            <person name="Hori C."/>
            <person name="Igarashi K."/>
            <person name="Jurgens J.A."/>
            <person name="Kallen N."/>
            <person name="Kersten P."/>
            <person name="Kohler A."/>
            <person name="Kuees U."/>
            <person name="Kumar T.K.A."/>
            <person name="Kuo A."/>
            <person name="LaButti K."/>
            <person name="Larrondo L.F."/>
            <person name="Lindquist E."/>
            <person name="Ling A."/>
            <person name="Lombard V."/>
            <person name="Lucas S."/>
            <person name="Lundell T."/>
            <person name="Martin R."/>
            <person name="McLaughlin D.J."/>
            <person name="Morgenstern I."/>
            <person name="Morin E."/>
            <person name="Murat C."/>
            <person name="Nagy L.G."/>
            <person name="Nolan M."/>
            <person name="Ohm R.A."/>
            <person name="Patyshakuliyeva A."/>
            <person name="Rokas A."/>
            <person name="Ruiz-Duenas F.J."/>
            <person name="Sabat G."/>
            <person name="Salamov A."/>
            <person name="Samejima M."/>
            <person name="Schmutz J."/>
            <person name="Slot J.C."/>
            <person name="St John F."/>
            <person name="Stenlid J."/>
            <person name="Sun H."/>
            <person name="Sun S."/>
            <person name="Syed K."/>
            <person name="Tsang A."/>
            <person name="Wiebenga A."/>
            <person name="Young D."/>
            <person name="Pisabarro A."/>
            <person name="Eastwood D.C."/>
            <person name="Martin F."/>
            <person name="Cullen D."/>
            <person name="Grigoriev I.V."/>
            <person name="Hibbett D.S."/>
        </authorList>
    </citation>
    <scope>NUCLEOTIDE SEQUENCE</scope>
    <source>
        <strain evidence="3">FP-58527</strain>
    </source>
</reference>
<dbReference type="eggNOG" id="ENOG502RC9D">
    <property type="taxonomic scope" value="Eukaryota"/>
</dbReference>
<dbReference type="EMBL" id="KE504259">
    <property type="protein sequence ID" value="EPS93730.1"/>
    <property type="molecule type" value="Genomic_DNA"/>
</dbReference>
<dbReference type="AlphaFoldDB" id="S8EVU1"/>
<evidence type="ECO:0000313" key="2">
    <source>
        <dbReference type="EMBL" id="EPS93730.1"/>
    </source>
</evidence>
<dbReference type="OrthoDB" id="3042825at2759"/>
<name>S8EVU1_FOMSC</name>
<feature type="non-terminal residue" evidence="2">
    <location>
        <position position="54"/>
    </location>
</feature>
<organism evidence="2 3">
    <name type="scientific">Fomitopsis schrenkii</name>
    <name type="common">Brown rot fungus</name>
    <dbReference type="NCBI Taxonomy" id="2126942"/>
    <lineage>
        <taxon>Eukaryota</taxon>
        <taxon>Fungi</taxon>
        <taxon>Dikarya</taxon>
        <taxon>Basidiomycota</taxon>
        <taxon>Agaricomycotina</taxon>
        <taxon>Agaricomycetes</taxon>
        <taxon>Polyporales</taxon>
        <taxon>Fomitopsis</taxon>
    </lineage>
</organism>
<dbReference type="Proteomes" id="UP000015241">
    <property type="component" value="Unassembled WGS sequence"/>
</dbReference>
<feature type="region of interest" description="Disordered" evidence="1">
    <location>
        <begin position="1"/>
        <end position="22"/>
    </location>
</feature>
<proteinExistence type="predicted"/>
<gene>
    <name evidence="2" type="ORF">FOMPIDRAFT_1135638</name>
</gene>
<keyword evidence="3" id="KW-1185">Reference proteome</keyword>